<dbReference type="GO" id="GO:0003723">
    <property type="term" value="F:RNA binding"/>
    <property type="evidence" value="ECO:0007669"/>
    <property type="project" value="InterPro"/>
</dbReference>
<keyword evidence="3" id="KW-1185">Reference proteome</keyword>
<evidence type="ECO:0000313" key="2">
    <source>
        <dbReference type="EMBL" id="GMI21670.1"/>
    </source>
</evidence>
<dbReference type="OrthoDB" id="47001at2759"/>
<dbReference type="Pfam" id="PF02137">
    <property type="entry name" value="A_deamin"/>
    <property type="match status" value="1"/>
</dbReference>
<dbReference type="InterPro" id="IPR002466">
    <property type="entry name" value="A_deamin"/>
</dbReference>
<dbReference type="GO" id="GO:0004000">
    <property type="term" value="F:adenosine deaminase activity"/>
    <property type="evidence" value="ECO:0007669"/>
    <property type="project" value="InterPro"/>
</dbReference>
<evidence type="ECO:0000313" key="3">
    <source>
        <dbReference type="Proteomes" id="UP001165065"/>
    </source>
</evidence>
<gene>
    <name evidence="2" type="ORF">TrCOL_g13267</name>
</gene>
<protein>
    <recommendedName>
        <fullName evidence="1">A to I editase domain-containing protein</fullName>
    </recommendedName>
</protein>
<reference evidence="3" key="1">
    <citation type="journal article" date="2023" name="Commun. Biol.">
        <title>Genome analysis of Parmales, the sister group of diatoms, reveals the evolutionary specialization of diatoms from phago-mixotrophs to photoautotrophs.</title>
        <authorList>
            <person name="Ban H."/>
            <person name="Sato S."/>
            <person name="Yoshikawa S."/>
            <person name="Yamada K."/>
            <person name="Nakamura Y."/>
            <person name="Ichinomiya M."/>
            <person name="Sato N."/>
            <person name="Blanc-Mathieu R."/>
            <person name="Endo H."/>
            <person name="Kuwata A."/>
            <person name="Ogata H."/>
        </authorList>
    </citation>
    <scope>NUCLEOTIDE SEQUENCE [LARGE SCALE GENOMIC DNA]</scope>
</reference>
<dbReference type="AlphaFoldDB" id="A0A9W7L1E2"/>
<feature type="domain" description="A to I editase" evidence="1">
    <location>
        <begin position="1"/>
        <end position="140"/>
    </location>
</feature>
<dbReference type="PROSITE" id="PS50141">
    <property type="entry name" value="A_DEAMIN_EDITASE"/>
    <property type="match status" value="1"/>
</dbReference>
<accession>A0A9W7L1E2</accession>
<name>A0A9W7L1E2_9STRA</name>
<proteinExistence type="predicted"/>
<dbReference type="Proteomes" id="UP001165065">
    <property type="component" value="Unassembled WGS sequence"/>
</dbReference>
<evidence type="ECO:0000259" key="1">
    <source>
        <dbReference type="PROSITE" id="PS50141"/>
    </source>
</evidence>
<sequence length="193" mass="21384">MDYAKRLNKSRKFRSHSCSDKILLWNMVGMQGTRLAGMVGGRVFMKGLIVGRKYGGVWVRRAVCCRGEVGGRKRGKGGGRGEEGKVEINHPKVMGTGVRMDEGWVGEGGAEFGGGVWVWWRGEGGTGGGIKEEIDGITGRRKKDGGRPRVMWWGEGEGKRVDELKRKVMGRGIMKEWNWKRREELSGEGGGEE</sequence>
<dbReference type="GO" id="GO:0006396">
    <property type="term" value="P:RNA processing"/>
    <property type="evidence" value="ECO:0007669"/>
    <property type="project" value="InterPro"/>
</dbReference>
<organism evidence="2 3">
    <name type="scientific">Triparma columacea</name>
    <dbReference type="NCBI Taxonomy" id="722753"/>
    <lineage>
        <taxon>Eukaryota</taxon>
        <taxon>Sar</taxon>
        <taxon>Stramenopiles</taxon>
        <taxon>Ochrophyta</taxon>
        <taxon>Bolidophyceae</taxon>
        <taxon>Parmales</taxon>
        <taxon>Triparmaceae</taxon>
        <taxon>Triparma</taxon>
    </lineage>
</organism>
<comment type="caution">
    <text evidence="2">The sequence shown here is derived from an EMBL/GenBank/DDBJ whole genome shotgun (WGS) entry which is preliminary data.</text>
</comment>
<dbReference type="EMBL" id="BRYA01000534">
    <property type="protein sequence ID" value="GMI21670.1"/>
    <property type="molecule type" value="Genomic_DNA"/>
</dbReference>